<feature type="region of interest" description="Disordered" evidence="1">
    <location>
        <begin position="59"/>
        <end position="79"/>
    </location>
</feature>
<dbReference type="AlphaFoldDB" id="A0A642UME2"/>
<accession>A0A642UME2</accession>
<evidence type="ECO:0000313" key="2">
    <source>
        <dbReference type="EMBL" id="KAA8901912.1"/>
    </source>
</evidence>
<evidence type="ECO:0000256" key="1">
    <source>
        <dbReference type="SAM" id="MobiDB-lite"/>
    </source>
</evidence>
<keyword evidence="3" id="KW-1185">Reference proteome</keyword>
<name>A0A642UME2_9ASCO</name>
<sequence length="79" mass="8785">MAKFITTGRTHDTAELEVRQINQIRSRKLEAVQATSQQAYSSEPGLQVFNELMHTHNFERSEPWGSGGVPPENTSSGLV</sequence>
<comment type="caution">
    <text evidence="2">The sequence shown here is derived from an EMBL/GenBank/DDBJ whole genome shotgun (WGS) entry which is preliminary data.</text>
</comment>
<reference evidence="2" key="1">
    <citation type="journal article" date="2019" name="G3 (Bethesda)">
        <title>Genome Assemblies of Two Rare Opportunistic Yeast Pathogens: Diutina rugosa (syn. Candida rugosa) and Trichomonascus ciferrii (syn. Candida ciferrii).</title>
        <authorList>
            <person name="Mixao V."/>
            <person name="Saus E."/>
            <person name="Hansen A.P."/>
            <person name="Lass-Florl C."/>
            <person name="Gabaldon T."/>
        </authorList>
    </citation>
    <scope>NUCLEOTIDE SEQUENCE</scope>
    <source>
        <strain evidence="2">CBS 4856</strain>
    </source>
</reference>
<organism evidence="2 3">
    <name type="scientific">Trichomonascus ciferrii</name>
    <dbReference type="NCBI Taxonomy" id="44093"/>
    <lineage>
        <taxon>Eukaryota</taxon>
        <taxon>Fungi</taxon>
        <taxon>Dikarya</taxon>
        <taxon>Ascomycota</taxon>
        <taxon>Saccharomycotina</taxon>
        <taxon>Dipodascomycetes</taxon>
        <taxon>Dipodascales</taxon>
        <taxon>Trichomonascaceae</taxon>
        <taxon>Trichomonascus</taxon>
        <taxon>Trichomonascus ciferrii complex</taxon>
    </lineage>
</organism>
<dbReference type="EMBL" id="SWFS01000478">
    <property type="protein sequence ID" value="KAA8901912.1"/>
    <property type="molecule type" value="Genomic_DNA"/>
</dbReference>
<gene>
    <name evidence="2" type="ORF">TRICI_005990</name>
</gene>
<evidence type="ECO:0000313" key="3">
    <source>
        <dbReference type="Proteomes" id="UP000761534"/>
    </source>
</evidence>
<protein>
    <submittedName>
        <fullName evidence="2">Uncharacterized protein</fullName>
    </submittedName>
</protein>
<dbReference type="VEuPathDB" id="FungiDB:TRICI_005990"/>
<proteinExistence type="predicted"/>
<dbReference type="Proteomes" id="UP000761534">
    <property type="component" value="Unassembled WGS sequence"/>
</dbReference>